<dbReference type="AlphaFoldDB" id="A0A8K0NFL8"/>
<dbReference type="EMBL" id="SRPY01001066">
    <property type="protein sequence ID" value="KAG5914790.1"/>
    <property type="molecule type" value="Genomic_DNA"/>
</dbReference>
<feature type="region of interest" description="Disordered" evidence="1">
    <location>
        <begin position="120"/>
        <end position="190"/>
    </location>
</feature>
<dbReference type="OrthoDB" id="10561611at2759"/>
<name>A0A8K0NFL8_9HYPO</name>
<protein>
    <submittedName>
        <fullName evidence="2">Uncharacterized protein</fullName>
    </submittedName>
</protein>
<reference evidence="2" key="1">
    <citation type="journal article" date="2020" name="bioRxiv">
        <title>Whole genome comparisons of ergot fungi reveals the divergence and evolution of species within the genus Claviceps are the result of varying mechanisms driving genome evolution and host range expansion.</title>
        <authorList>
            <person name="Wyka S.A."/>
            <person name="Mondo S.J."/>
            <person name="Liu M."/>
            <person name="Dettman J."/>
            <person name="Nalam V."/>
            <person name="Broders K.D."/>
        </authorList>
    </citation>
    <scope>NUCLEOTIDE SEQUENCE</scope>
    <source>
        <strain evidence="2">CCC 489</strain>
    </source>
</reference>
<proteinExistence type="predicted"/>
<feature type="region of interest" description="Disordered" evidence="1">
    <location>
        <begin position="1"/>
        <end position="24"/>
    </location>
</feature>
<feature type="compositionally biased region" description="Acidic residues" evidence="1">
    <location>
        <begin position="144"/>
        <end position="172"/>
    </location>
</feature>
<organism evidence="2 3">
    <name type="scientific">Claviceps africana</name>
    <dbReference type="NCBI Taxonomy" id="83212"/>
    <lineage>
        <taxon>Eukaryota</taxon>
        <taxon>Fungi</taxon>
        <taxon>Dikarya</taxon>
        <taxon>Ascomycota</taxon>
        <taxon>Pezizomycotina</taxon>
        <taxon>Sordariomycetes</taxon>
        <taxon>Hypocreomycetidae</taxon>
        <taxon>Hypocreales</taxon>
        <taxon>Clavicipitaceae</taxon>
        <taxon>Claviceps</taxon>
    </lineage>
</organism>
<accession>A0A8K0NFL8</accession>
<feature type="compositionally biased region" description="Basic residues" evidence="1">
    <location>
        <begin position="129"/>
        <end position="138"/>
    </location>
</feature>
<comment type="caution">
    <text evidence="2">The sequence shown here is derived from an EMBL/GenBank/DDBJ whole genome shotgun (WGS) entry which is preliminary data.</text>
</comment>
<evidence type="ECO:0000313" key="3">
    <source>
        <dbReference type="Proteomes" id="UP000811619"/>
    </source>
</evidence>
<keyword evidence="3" id="KW-1185">Reference proteome</keyword>
<evidence type="ECO:0000256" key="1">
    <source>
        <dbReference type="SAM" id="MobiDB-lite"/>
    </source>
</evidence>
<feature type="compositionally biased region" description="Polar residues" evidence="1">
    <location>
        <begin position="8"/>
        <end position="24"/>
    </location>
</feature>
<dbReference type="Proteomes" id="UP000811619">
    <property type="component" value="Unassembled WGS sequence"/>
</dbReference>
<evidence type="ECO:0000313" key="2">
    <source>
        <dbReference type="EMBL" id="KAG5914790.1"/>
    </source>
</evidence>
<sequence>MADMLPQTPVQQAESAQPSLLSAERTTNQVTALGDVKDSIEHNYGELFAHKHELLIVTQKKGRGKYKEGTWTAHVLEMKSRPRHTGLHAEGKSKSEAIRNLHRKPVGILEKVVGVVRSSLMRGPGSQSGRRKHWRRGGKNPYELSDEDTDKDGDEDDEDDEDDDDDDEDGNIDGDGKHGQGDPYPYMPNLERPPAIIPLEYPLPASVAVYLVGPMIDVKFDISTAMYGDITVLEKTEFDYYHVDKTVRTIFRRRFPHFSSNPTTPLSDEEIDRLPLKFCFVVIDGKVIELGDDVTNWRSLKVYSTDHSVAVAVYVP</sequence>
<gene>
    <name evidence="2" type="ORF">E4U42_000298</name>
</gene>